<organism evidence="5 6">
    <name type="scientific">Streptococcus infantis</name>
    <dbReference type="NCBI Taxonomy" id="68892"/>
    <lineage>
        <taxon>Bacteria</taxon>
        <taxon>Bacillati</taxon>
        <taxon>Bacillota</taxon>
        <taxon>Bacilli</taxon>
        <taxon>Lactobacillales</taxon>
        <taxon>Streptococcaceae</taxon>
        <taxon>Streptococcus</taxon>
    </lineage>
</organism>
<comment type="caution">
    <text evidence="5">The sequence shown here is derived from an EMBL/GenBank/DDBJ whole genome shotgun (WGS) entry which is preliminary data.</text>
</comment>
<dbReference type="PATRIC" id="fig|68892.8.peg.2045"/>
<feature type="domain" description="MucBP" evidence="4">
    <location>
        <begin position="623"/>
        <end position="694"/>
    </location>
</feature>
<evidence type="ECO:0000256" key="2">
    <source>
        <dbReference type="SAM" id="MobiDB-lite"/>
    </source>
</evidence>
<dbReference type="Gene3D" id="3.10.20.320">
    <property type="entry name" value="Putative peptidoglycan bound protein (lpxtg motif)"/>
    <property type="match status" value="1"/>
</dbReference>
<keyword evidence="3" id="KW-0732">Signal</keyword>
<evidence type="ECO:0000256" key="1">
    <source>
        <dbReference type="ARBA" id="ARBA00022737"/>
    </source>
</evidence>
<dbReference type="Proteomes" id="UP000072578">
    <property type="component" value="Unassembled WGS sequence"/>
</dbReference>
<dbReference type="InterPro" id="IPR009459">
    <property type="entry name" value="MucBP_dom"/>
</dbReference>
<sequence length="732" mass="80692">MKKTFSYRKYGKRLCSVALGLVAVGLVGSAIAQADESKSESSVKSATTEKTEQKATESSGGDEKQVNNNKSDKFKDLEKTKIEIEKVKKDAPKVKNPNPEPVDPKQPDFSPELKTTENTVVTGEDKAGSNELQFKTKAPTNTSTTNEIDPLITDHVYDYSSSNAGKVKDSLLLSKKIIEENKNPQSRHIIQLYADNYGQSSYHASTKKEIKDTVGISSTLLTKQEALEIIDNLLKIKAPTEKDSEIHEYGAYFAALANALGSHRYLDESVDVVVPFEEIVEKITKPSDTVSVIQYTDGWMDKGKPEEMDKSFAEWAKRRAKTFMSVVNRNQVTDNDTNSMRSIEQMKELGHPNIYDMTGKDKSIVDAEVVKQFMETATVKVQTSKGADQTAQVAIGGDGIKITKALLKGGKVNKELPVKDGKVDFSEKLPDGDYSIVYSFTGEGTATGTVSLDGKEVAKKSDSIKNEGGAVTSDFRTADGKEIPGQSDITIIEAGKEIGSEWKATEVKKELTVDGETYVLTGEPKESSGKVTKDTVKLHYLYEKKPADKKVYSLTVKVLNALTNEQIDQDILVAKGFSGDDYDIKAPTVDGFEVTLKEGEEKGKFAENDLLLTYLAHEKGEEVKAIFVNEKGEEIKNSEVISKAGELVGKDWKFDRDVETEIKVKDTTYVLKAVPEELEGKVSSDKQTLKFVYKEKEKPAEPKKTEEKAAEPKKEEPKKLPKTSAVKDVLNG</sequence>
<reference evidence="5 6" key="1">
    <citation type="submission" date="2016-01" db="EMBL/GenBank/DDBJ databases">
        <title>Highly variable Streptococcus oralis are common among viridans streptococci isolated from primates.</title>
        <authorList>
            <person name="Denapaite D."/>
            <person name="Rieger M."/>
            <person name="Koendgen S."/>
            <person name="Brueckner R."/>
            <person name="Ochigava I."/>
            <person name="Kappeler P."/>
            <person name="Maetz-Rensing K."/>
            <person name="Leendertz F."/>
            <person name="Hakenbeck R."/>
        </authorList>
    </citation>
    <scope>NUCLEOTIDE SEQUENCE [LARGE SCALE GENOMIC DNA]</scope>
    <source>
        <strain evidence="5 6">DD18</strain>
    </source>
</reference>
<feature type="signal peptide" evidence="3">
    <location>
        <begin position="1"/>
        <end position="34"/>
    </location>
</feature>
<proteinExistence type="predicted"/>
<feature type="region of interest" description="Disordered" evidence="2">
    <location>
        <begin position="33"/>
        <end position="112"/>
    </location>
</feature>
<evidence type="ECO:0000313" key="5">
    <source>
        <dbReference type="EMBL" id="KXU12061.1"/>
    </source>
</evidence>
<dbReference type="AlphaFoldDB" id="A0A139RBC0"/>
<dbReference type="EMBL" id="LQZF01000168">
    <property type="protein sequence ID" value="KXU12061.1"/>
    <property type="molecule type" value="Genomic_DNA"/>
</dbReference>
<evidence type="ECO:0000259" key="4">
    <source>
        <dbReference type="Pfam" id="PF06458"/>
    </source>
</evidence>
<dbReference type="Pfam" id="PF06458">
    <property type="entry name" value="MucBP"/>
    <property type="match status" value="3"/>
</dbReference>
<evidence type="ECO:0000256" key="3">
    <source>
        <dbReference type="SAM" id="SignalP"/>
    </source>
</evidence>
<dbReference type="RefSeq" id="WP_061863975.1">
    <property type="nucleotide sequence ID" value="NZ_KQ970825.1"/>
</dbReference>
<keyword evidence="1" id="KW-0677">Repeat</keyword>
<feature type="domain" description="MucBP" evidence="4">
    <location>
        <begin position="471"/>
        <end position="543"/>
    </location>
</feature>
<feature type="region of interest" description="Disordered" evidence="2">
    <location>
        <begin position="693"/>
        <end position="732"/>
    </location>
</feature>
<feature type="compositionally biased region" description="Basic and acidic residues" evidence="2">
    <location>
        <begin position="693"/>
        <end position="719"/>
    </location>
</feature>
<protein>
    <recommendedName>
        <fullName evidence="4">MucBP domain-containing protein</fullName>
    </recommendedName>
</protein>
<gene>
    <name evidence="5" type="ORF">SINDD18_01876</name>
</gene>
<feature type="compositionally biased region" description="Basic and acidic residues" evidence="2">
    <location>
        <begin position="35"/>
        <end position="93"/>
    </location>
</feature>
<name>A0A139RBC0_9STRE</name>
<feature type="domain" description="MucBP" evidence="4">
    <location>
        <begin position="555"/>
        <end position="614"/>
    </location>
</feature>
<accession>A0A139RBC0</accession>
<feature type="chain" id="PRO_5007299033" description="MucBP domain-containing protein" evidence="3">
    <location>
        <begin position="35"/>
        <end position="732"/>
    </location>
</feature>
<evidence type="ECO:0000313" key="6">
    <source>
        <dbReference type="Proteomes" id="UP000072578"/>
    </source>
</evidence>